<dbReference type="AlphaFoldDB" id="A0A7Y3YSP8"/>
<protein>
    <submittedName>
        <fullName evidence="2">Uncharacterized protein</fullName>
    </submittedName>
</protein>
<dbReference type="RefSeq" id="WP_171368956.1">
    <property type="nucleotide sequence ID" value="NZ_VTXW01000025.1"/>
</dbReference>
<dbReference type="EMBL" id="VTXW01000025">
    <property type="protein sequence ID" value="NOH35600.1"/>
    <property type="molecule type" value="Genomic_DNA"/>
</dbReference>
<accession>A0A7Y3YSP8</accession>
<name>A0A7Y3YSP8_9VIBR</name>
<feature type="coiled-coil region" evidence="1">
    <location>
        <begin position="30"/>
        <end position="64"/>
    </location>
</feature>
<gene>
    <name evidence="2" type="ORF">F0245_19940</name>
</gene>
<organism evidence="2 3">
    <name type="scientific">Vibrio chagasii</name>
    <dbReference type="NCBI Taxonomy" id="170679"/>
    <lineage>
        <taxon>Bacteria</taxon>
        <taxon>Pseudomonadati</taxon>
        <taxon>Pseudomonadota</taxon>
        <taxon>Gammaproteobacteria</taxon>
        <taxon>Vibrionales</taxon>
        <taxon>Vibrionaceae</taxon>
        <taxon>Vibrio</taxon>
    </lineage>
</organism>
<proteinExistence type="predicted"/>
<evidence type="ECO:0000313" key="2">
    <source>
        <dbReference type="EMBL" id="NOH35600.1"/>
    </source>
</evidence>
<evidence type="ECO:0000313" key="3">
    <source>
        <dbReference type="Proteomes" id="UP000525336"/>
    </source>
</evidence>
<sequence length="89" mass="10442">MTNLSDKICNLLSRKAKQPHSQNDVVTHYVELLEQKDHNASIELEKLEASLNQLHHAYQEVEIQVRKFRKCQNARAEVAKHLNTHNHFM</sequence>
<reference evidence="2 3" key="1">
    <citation type="submission" date="2019-09" db="EMBL/GenBank/DDBJ databases">
        <title>Draft genome sequencing and comparative genomics of hatchery-associated Vibrios.</title>
        <authorList>
            <person name="Kehlet-Delgado H."/>
            <person name="Mueller R.S."/>
        </authorList>
    </citation>
    <scope>NUCLEOTIDE SEQUENCE [LARGE SCALE GENOMIC DNA]</scope>
    <source>
        <strain evidence="2 3">00-90-10</strain>
    </source>
</reference>
<dbReference type="Proteomes" id="UP000525336">
    <property type="component" value="Unassembled WGS sequence"/>
</dbReference>
<evidence type="ECO:0000256" key="1">
    <source>
        <dbReference type="SAM" id="Coils"/>
    </source>
</evidence>
<keyword evidence="1" id="KW-0175">Coiled coil</keyword>
<comment type="caution">
    <text evidence="2">The sequence shown here is derived from an EMBL/GenBank/DDBJ whole genome shotgun (WGS) entry which is preliminary data.</text>
</comment>